<feature type="domain" description="Choice-of-anchor I" evidence="1">
    <location>
        <begin position="53"/>
        <end position="509"/>
    </location>
</feature>
<dbReference type="InterPro" id="IPR011045">
    <property type="entry name" value="N2O_reductase_N"/>
</dbReference>
<dbReference type="InterPro" id="IPR055188">
    <property type="entry name" value="Choice_anch_I"/>
</dbReference>
<sequence length="514" mass="55146">MKIFNKTALFAAVVLGAFSSCDIDDYQGGGGNGGNNKLTFKKIGGFSNGTGDEGFAEISAFDANTGKLFVVNPNDAELSVWDISNPGTPIQGSDIALTGIPNSVAVHDGIVAVALENATNKQANGVIATYDSDSQVLLNTYEAGALPDMVTFSPNGKYIVAANEGEPDDLYVNDPEGSITIIEVENGQVFNIGFTAFNGQVIGNHFRVFGPGATLAQDIEPEYVAISNDSKMAYVTLQENNGIAIVNLQTKTITDIIGLGVKNYNLEDNQIDASDKDDIVGNFQNWPVFGFYHPDAITFAKIKGGRYLITANEGDARDYDGFSEEERVKDLTLDPVAFPNAETLQLDENLGRLKTTTANGDIDGDGDFDEIYGYGARSFTIWSTSGSVIYDSGDQIGKTIFDLDAGAFNNNEGGAADKRSDDKGAEPEAVETLKVGNKTLLFVGLERTGGLMIYDISNPSHPEFLEWIRDDVDISPEGLTVVRAEDSPVDKDLVIITNEVSNTVAIYEISQEDD</sequence>
<dbReference type="Proteomes" id="UP000318833">
    <property type="component" value="Unassembled WGS sequence"/>
</dbReference>
<dbReference type="InterPro" id="IPR011048">
    <property type="entry name" value="Haem_d1_sf"/>
</dbReference>
<evidence type="ECO:0000313" key="3">
    <source>
        <dbReference type="Proteomes" id="UP000318833"/>
    </source>
</evidence>
<dbReference type="PANTHER" id="PTHR46928:SF1">
    <property type="entry name" value="MESENCHYME-SPECIFIC CELL SURFACE GLYCOPROTEIN"/>
    <property type="match status" value="1"/>
</dbReference>
<dbReference type="PROSITE" id="PS51257">
    <property type="entry name" value="PROKAR_LIPOPROTEIN"/>
    <property type="match status" value="1"/>
</dbReference>
<dbReference type="Gene3D" id="2.130.10.10">
    <property type="entry name" value="YVTN repeat-like/Quinoprotein amine dehydrogenase"/>
    <property type="match status" value="1"/>
</dbReference>
<dbReference type="InterPro" id="IPR015943">
    <property type="entry name" value="WD40/YVTN_repeat-like_dom_sf"/>
</dbReference>
<keyword evidence="3" id="KW-1185">Reference proteome</keyword>
<dbReference type="OrthoDB" id="9803927at2"/>
<accession>A0A554VPM2</accession>
<dbReference type="RefSeq" id="WP_143915707.1">
    <property type="nucleotide sequence ID" value="NZ_CANMIK010000001.1"/>
</dbReference>
<gene>
    <name evidence="2" type="ORF">FOF46_05175</name>
</gene>
<dbReference type="AlphaFoldDB" id="A0A554VPM2"/>
<evidence type="ECO:0000259" key="1">
    <source>
        <dbReference type="Pfam" id="PF22494"/>
    </source>
</evidence>
<dbReference type="SUPFAM" id="SSF51004">
    <property type="entry name" value="C-terminal (heme d1) domain of cytochrome cd1-nitrite reductase"/>
    <property type="match status" value="1"/>
</dbReference>
<dbReference type="PANTHER" id="PTHR46928">
    <property type="entry name" value="MESENCHYME-SPECIFIC CELL SURFACE GLYCOPROTEIN"/>
    <property type="match status" value="1"/>
</dbReference>
<reference evidence="2 3" key="1">
    <citation type="submission" date="2019-07" db="EMBL/GenBank/DDBJ databases">
        <title>The draft genome sequence of Aquimarina algiphila M91.</title>
        <authorList>
            <person name="Meng X."/>
        </authorList>
    </citation>
    <scope>NUCLEOTIDE SEQUENCE [LARGE SCALE GENOMIC DNA]</scope>
    <source>
        <strain evidence="2 3">M91</strain>
    </source>
</reference>
<dbReference type="Pfam" id="PF22494">
    <property type="entry name" value="choice_anch_I"/>
    <property type="match status" value="1"/>
</dbReference>
<name>A0A554VPM2_9FLAO</name>
<dbReference type="NCBIfam" id="NF038117">
    <property type="entry name" value="choice_anch_I"/>
    <property type="match status" value="1"/>
</dbReference>
<evidence type="ECO:0000313" key="2">
    <source>
        <dbReference type="EMBL" id="TSE10429.1"/>
    </source>
</evidence>
<organism evidence="2 3">
    <name type="scientific">Aquimarina algiphila</name>
    <dbReference type="NCBI Taxonomy" id="2047982"/>
    <lineage>
        <taxon>Bacteria</taxon>
        <taxon>Pseudomonadati</taxon>
        <taxon>Bacteroidota</taxon>
        <taxon>Flavobacteriia</taxon>
        <taxon>Flavobacteriales</taxon>
        <taxon>Flavobacteriaceae</taxon>
        <taxon>Aquimarina</taxon>
    </lineage>
</organism>
<dbReference type="InterPro" id="IPR052956">
    <property type="entry name" value="Mesenchyme-surface_protein"/>
</dbReference>
<dbReference type="EMBL" id="VLNR01000007">
    <property type="protein sequence ID" value="TSE10429.1"/>
    <property type="molecule type" value="Genomic_DNA"/>
</dbReference>
<protein>
    <submittedName>
        <fullName evidence="2">Alkaline phosphatase</fullName>
    </submittedName>
</protein>
<dbReference type="SUPFAM" id="SSF50974">
    <property type="entry name" value="Nitrous oxide reductase, N-terminal domain"/>
    <property type="match status" value="1"/>
</dbReference>
<comment type="caution">
    <text evidence="2">The sequence shown here is derived from an EMBL/GenBank/DDBJ whole genome shotgun (WGS) entry which is preliminary data.</text>
</comment>
<proteinExistence type="predicted"/>